<feature type="chain" id="PRO_5003401306" description="Lipoprotein" evidence="1">
    <location>
        <begin position="24"/>
        <end position="95"/>
    </location>
</feature>
<protein>
    <recommendedName>
        <fullName evidence="4">Lipoprotein</fullName>
    </recommendedName>
</protein>
<reference evidence="2 3" key="1">
    <citation type="journal article" date="2011" name="J. Bacteriol.">
        <title>Draft genome of the psychrotolerant acidophile Acidithiobacillus ferrivorans SS3.</title>
        <authorList>
            <person name="Liljeqvist M."/>
            <person name="Valdes J."/>
            <person name="Holmes D.S."/>
            <person name="Dopson M."/>
        </authorList>
    </citation>
    <scope>NUCLEOTIDE SEQUENCE [LARGE SCALE GENOMIC DNA]</scope>
    <source>
        <strain evidence="2 3">SS3</strain>
    </source>
</reference>
<evidence type="ECO:0000313" key="2">
    <source>
        <dbReference type="EMBL" id="AEM48109.1"/>
    </source>
</evidence>
<dbReference type="EMBL" id="CP002985">
    <property type="protein sequence ID" value="AEM48109.1"/>
    <property type="molecule type" value="Genomic_DNA"/>
</dbReference>
<keyword evidence="1" id="KW-0732">Signal</keyword>
<organism evidence="2 3">
    <name type="scientific">Acidithiobacillus ferrivorans SS3</name>
    <dbReference type="NCBI Taxonomy" id="743299"/>
    <lineage>
        <taxon>Bacteria</taxon>
        <taxon>Pseudomonadati</taxon>
        <taxon>Pseudomonadota</taxon>
        <taxon>Acidithiobacillia</taxon>
        <taxon>Acidithiobacillales</taxon>
        <taxon>Acidithiobacillaceae</taxon>
        <taxon>Acidithiobacillus</taxon>
    </lineage>
</organism>
<dbReference type="HOGENOM" id="CLU_2366469_0_0_6"/>
<proteinExistence type="predicted"/>
<gene>
    <name evidence="2" type="ORF">Acife_1989</name>
</gene>
<dbReference type="RefSeq" id="WP_014029361.1">
    <property type="nucleotide sequence ID" value="NC_015942.1"/>
</dbReference>
<evidence type="ECO:0008006" key="4">
    <source>
        <dbReference type="Google" id="ProtNLM"/>
    </source>
</evidence>
<dbReference type="AlphaFoldDB" id="G0JM59"/>
<dbReference type="KEGG" id="afi:Acife_1989"/>
<feature type="signal peptide" evidence="1">
    <location>
        <begin position="1"/>
        <end position="23"/>
    </location>
</feature>
<accession>G0JM59</accession>
<evidence type="ECO:0000256" key="1">
    <source>
        <dbReference type="SAM" id="SignalP"/>
    </source>
</evidence>
<dbReference type="PROSITE" id="PS51257">
    <property type="entry name" value="PROKAR_LIPOPROTEIN"/>
    <property type="match status" value="1"/>
</dbReference>
<sequence>MKIQQMKHMTMLLIGGVLALSLAACGKHVGGPYAGHNTHYFVTHKAALNQQLAWCKKHENGTNSNKTCDAVSQALSQLELNTFFAPPTPSQIAME</sequence>
<name>G0JM59_9PROT</name>
<dbReference type="Proteomes" id="UP000009220">
    <property type="component" value="Chromosome"/>
</dbReference>
<dbReference type="STRING" id="743299.Acife_1989"/>
<evidence type="ECO:0000313" key="3">
    <source>
        <dbReference type="Proteomes" id="UP000009220"/>
    </source>
</evidence>